<dbReference type="Pfam" id="PF10326">
    <property type="entry name" value="7TM_GPCR_Str"/>
    <property type="match status" value="1"/>
</dbReference>
<feature type="transmembrane region" description="Helical" evidence="1">
    <location>
        <begin position="28"/>
        <end position="49"/>
    </location>
</feature>
<reference evidence="3" key="1">
    <citation type="submission" date="2017-10" db="EMBL/GenBank/DDBJ databases">
        <title>Rapid genome shrinkage in a self-fertile nematode reveals novel sperm competition proteins.</title>
        <authorList>
            <person name="Yin D."/>
            <person name="Schwarz E.M."/>
            <person name="Thomas C.G."/>
            <person name="Felde R.L."/>
            <person name="Korf I.F."/>
            <person name="Cutter A.D."/>
            <person name="Schartner C.M."/>
            <person name="Ralston E.J."/>
            <person name="Meyer B.J."/>
            <person name="Haag E.S."/>
        </authorList>
    </citation>
    <scope>NUCLEOTIDE SEQUENCE [LARGE SCALE GENOMIC DNA]</scope>
    <source>
        <strain evidence="3">JU1422</strain>
    </source>
</reference>
<proteinExistence type="predicted"/>
<comment type="caution">
    <text evidence="2">The sequence shown here is derived from an EMBL/GenBank/DDBJ whole genome shotgun (WGS) entry which is preliminary data.</text>
</comment>
<name>A0A2G5TJH8_9PELO</name>
<dbReference type="AlphaFoldDB" id="A0A2G5TJH8"/>
<keyword evidence="1" id="KW-1133">Transmembrane helix</keyword>
<feature type="transmembrane region" description="Helical" evidence="1">
    <location>
        <begin position="94"/>
        <end position="122"/>
    </location>
</feature>
<sequence length="212" mass="24698">MVILWGQCLCKLPPVVDEYRILSGWRCVFWLGYVFIFGFAWGFITYVYAYPDSYARDYVRSEMFEQYRVDSDDVPLFVLLAYGERENQTKFVRFQSLICIFGDMGIMTLQYAIMMICGVVLYQKITAELKKATAITANSQIQKQFFKALVYQHTAPSLLVHLPAVPLFFAPFFDMKFSFRTRVVVYFFSIYPLLDSLILFCVVSDYKLAAKS</sequence>
<evidence type="ECO:0008006" key="4">
    <source>
        <dbReference type="Google" id="ProtNLM"/>
    </source>
</evidence>
<feature type="transmembrane region" description="Helical" evidence="1">
    <location>
        <begin position="184"/>
        <end position="203"/>
    </location>
</feature>
<accession>A0A2G5TJH8</accession>
<dbReference type="PANTHER" id="PTHR46000">
    <property type="entry name" value="SEVEN TM RECEPTOR-RELATED"/>
    <property type="match status" value="1"/>
</dbReference>
<keyword evidence="1" id="KW-0472">Membrane</keyword>
<keyword evidence="1" id="KW-0812">Transmembrane</keyword>
<protein>
    <recommendedName>
        <fullName evidence="4">7TM GPCR serpentine receptor class x (Srx) domain-containing protein</fullName>
    </recommendedName>
</protein>
<organism evidence="2 3">
    <name type="scientific">Caenorhabditis nigoni</name>
    <dbReference type="NCBI Taxonomy" id="1611254"/>
    <lineage>
        <taxon>Eukaryota</taxon>
        <taxon>Metazoa</taxon>
        <taxon>Ecdysozoa</taxon>
        <taxon>Nematoda</taxon>
        <taxon>Chromadorea</taxon>
        <taxon>Rhabditida</taxon>
        <taxon>Rhabditina</taxon>
        <taxon>Rhabditomorpha</taxon>
        <taxon>Rhabditoidea</taxon>
        <taxon>Rhabditidae</taxon>
        <taxon>Peloderinae</taxon>
        <taxon>Caenorhabditis</taxon>
    </lineage>
</organism>
<dbReference type="InterPro" id="IPR019428">
    <property type="entry name" value="7TM_GPCR_serpentine_rcpt_Str"/>
</dbReference>
<evidence type="ECO:0000256" key="1">
    <source>
        <dbReference type="SAM" id="Phobius"/>
    </source>
</evidence>
<evidence type="ECO:0000313" key="2">
    <source>
        <dbReference type="EMBL" id="PIC27454.1"/>
    </source>
</evidence>
<keyword evidence="3" id="KW-1185">Reference proteome</keyword>
<dbReference type="STRING" id="1611254.A0A2G5TJH8"/>
<feature type="transmembrane region" description="Helical" evidence="1">
    <location>
        <begin position="149"/>
        <end position="172"/>
    </location>
</feature>
<dbReference type="EMBL" id="PDUG01000005">
    <property type="protein sequence ID" value="PIC27454.1"/>
    <property type="molecule type" value="Genomic_DNA"/>
</dbReference>
<dbReference type="PANTHER" id="PTHR46000:SF10">
    <property type="entry name" value="SEVEN TM RECEPTOR"/>
    <property type="match status" value="1"/>
</dbReference>
<dbReference type="OrthoDB" id="5838765at2759"/>
<dbReference type="SUPFAM" id="SSF81321">
    <property type="entry name" value="Family A G protein-coupled receptor-like"/>
    <property type="match status" value="1"/>
</dbReference>
<gene>
    <name evidence="2" type="primary">Cni-str-27</name>
    <name evidence="2" type="synonym">Cnig_chr_V.g19705</name>
    <name evidence="2" type="ORF">B9Z55_019705</name>
</gene>
<evidence type="ECO:0000313" key="3">
    <source>
        <dbReference type="Proteomes" id="UP000230233"/>
    </source>
</evidence>
<dbReference type="Proteomes" id="UP000230233">
    <property type="component" value="Chromosome V"/>
</dbReference>